<keyword evidence="3" id="KW-1185">Reference proteome</keyword>
<dbReference type="EMBL" id="VUMX01000015">
    <property type="protein sequence ID" value="MST87262.1"/>
    <property type="molecule type" value="Genomic_DNA"/>
</dbReference>
<dbReference type="InterPro" id="IPR012349">
    <property type="entry name" value="Split_barrel_FMN-bd"/>
</dbReference>
<gene>
    <name evidence="2" type="ORF">FYJ62_06345</name>
</gene>
<reference evidence="2 3" key="1">
    <citation type="submission" date="2019-08" db="EMBL/GenBank/DDBJ databases">
        <title>In-depth cultivation of the pig gut microbiome towards novel bacterial diversity and tailored functional studies.</title>
        <authorList>
            <person name="Wylensek D."/>
            <person name="Hitch T.C.A."/>
            <person name="Clavel T."/>
        </authorList>
    </citation>
    <scope>NUCLEOTIDE SEQUENCE [LARGE SCALE GENOMIC DNA]</scope>
    <source>
        <strain evidence="2 3">Bifido-178-WT-2B</strain>
    </source>
</reference>
<dbReference type="InterPro" id="IPR011576">
    <property type="entry name" value="Pyridox_Oxase_N"/>
</dbReference>
<comment type="caution">
    <text evidence="2">The sequence shown here is derived from an EMBL/GenBank/DDBJ whole genome shotgun (WGS) entry which is preliminary data.</text>
</comment>
<feature type="domain" description="Pyridoxamine 5'-phosphate oxidase N-terminal" evidence="1">
    <location>
        <begin position="10"/>
        <end position="105"/>
    </location>
</feature>
<protein>
    <submittedName>
        <fullName evidence="2">Pyridoxamine 5'-phosphate oxidase family protein</fullName>
    </submittedName>
</protein>
<dbReference type="AlphaFoldDB" id="A0A6A8MEU3"/>
<organism evidence="2 3">
    <name type="scientific">Lactobacillus porci</name>
    <dbReference type="NCBI Taxonomy" id="2012477"/>
    <lineage>
        <taxon>Bacteria</taxon>
        <taxon>Bacillati</taxon>
        <taxon>Bacillota</taxon>
        <taxon>Bacilli</taxon>
        <taxon>Lactobacillales</taxon>
        <taxon>Lactobacillaceae</taxon>
        <taxon>Lactobacillus</taxon>
    </lineage>
</organism>
<name>A0A6A8MEU3_9LACO</name>
<evidence type="ECO:0000313" key="3">
    <source>
        <dbReference type="Proteomes" id="UP000438120"/>
    </source>
</evidence>
<dbReference type="OrthoDB" id="6196741at2"/>
<evidence type="ECO:0000259" key="1">
    <source>
        <dbReference type="Pfam" id="PF01243"/>
    </source>
</evidence>
<dbReference type="SUPFAM" id="SSF50475">
    <property type="entry name" value="FMN-binding split barrel"/>
    <property type="match status" value="1"/>
</dbReference>
<dbReference type="Pfam" id="PF01243">
    <property type="entry name" value="PNPOx_N"/>
    <property type="match status" value="1"/>
</dbReference>
<proteinExistence type="predicted"/>
<sequence>MKKLDTAVLTAEQEKFFNEALAFIATVDKDGNPQVGPKGSLRVIDDKHLAWSEVTFAHAFENIKAGSRVAVVVADVPSHTNVRAVGTATIHEGDDFAKKLAKETGKPETAAAVVVEIEELFA</sequence>
<dbReference type="PANTHER" id="PTHR40660:SF1">
    <property type="entry name" value="5'-PHOSPHATE OXIDASE PUTATIVE DOMAIN-CONTAINING PROTEIN-RELATED"/>
    <property type="match status" value="1"/>
</dbReference>
<dbReference type="RefSeq" id="WP_154548881.1">
    <property type="nucleotide sequence ID" value="NZ_JBKZBY010000029.1"/>
</dbReference>
<dbReference type="PANTHER" id="PTHR40660">
    <property type="entry name" value="5'-PHOSPHATE OXIDASE PUTATIVE DOMAIN-CONTAINING PROTEIN-RELATED"/>
    <property type="match status" value="1"/>
</dbReference>
<accession>A0A6A8MEU3</accession>
<evidence type="ECO:0000313" key="2">
    <source>
        <dbReference type="EMBL" id="MST87262.1"/>
    </source>
</evidence>
<dbReference type="Proteomes" id="UP000438120">
    <property type="component" value="Unassembled WGS sequence"/>
</dbReference>
<dbReference type="Gene3D" id="2.30.110.10">
    <property type="entry name" value="Electron Transport, Fmn-binding Protein, Chain A"/>
    <property type="match status" value="1"/>
</dbReference>